<protein>
    <submittedName>
        <fullName evidence="1 2">Uncharacterized protein</fullName>
    </submittedName>
</protein>
<dbReference type="EnsemblMetazoa" id="HelroT173143">
    <property type="protein sequence ID" value="HelroP173143"/>
    <property type="gene ID" value="HelroG173143"/>
</dbReference>
<reference evidence="2" key="3">
    <citation type="submission" date="2015-06" db="UniProtKB">
        <authorList>
            <consortium name="EnsemblMetazoa"/>
        </authorList>
    </citation>
    <scope>IDENTIFICATION</scope>
</reference>
<name>T1F6G2_HELRO</name>
<proteinExistence type="predicted"/>
<evidence type="ECO:0000313" key="2">
    <source>
        <dbReference type="EnsemblMetazoa" id="HelroP173143"/>
    </source>
</evidence>
<evidence type="ECO:0000313" key="1">
    <source>
        <dbReference type="EMBL" id="ESO04069.1"/>
    </source>
</evidence>
<dbReference type="EMBL" id="AMQM01004458">
    <property type="status" value="NOT_ANNOTATED_CDS"/>
    <property type="molecule type" value="Genomic_DNA"/>
</dbReference>
<dbReference type="RefSeq" id="XP_009018005.1">
    <property type="nucleotide sequence ID" value="XM_009019757.1"/>
</dbReference>
<reference evidence="3" key="1">
    <citation type="submission" date="2012-12" db="EMBL/GenBank/DDBJ databases">
        <authorList>
            <person name="Hellsten U."/>
            <person name="Grimwood J."/>
            <person name="Chapman J.A."/>
            <person name="Shapiro H."/>
            <person name="Aerts A."/>
            <person name="Otillar R.P."/>
            <person name="Terry A.Y."/>
            <person name="Boore J.L."/>
            <person name="Simakov O."/>
            <person name="Marletaz F."/>
            <person name="Cho S.-J."/>
            <person name="Edsinger-Gonzales E."/>
            <person name="Havlak P."/>
            <person name="Kuo D.-H."/>
            <person name="Larsson T."/>
            <person name="Lv J."/>
            <person name="Arendt D."/>
            <person name="Savage R."/>
            <person name="Osoegawa K."/>
            <person name="de Jong P."/>
            <person name="Lindberg D.R."/>
            <person name="Seaver E.C."/>
            <person name="Weisblat D.A."/>
            <person name="Putnam N.H."/>
            <person name="Grigoriev I.V."/>
            <person name="Rokhsar D.S."/>
        </authorList>
    </citation>
    <scope>NUCLEOTIDE SEQUENCE</scope>
</reference>
<organism evidence="2 3">
    <name type="scientific">Helobdella robusta</name>
    <name type="common">Californian leech</name>
    <dbReference type="NCBI Taxonomy" id="6412"/>
    <lineage>
        <taxon>Eukaryota</taxon>
        <taxon>Metazoa</taxon>
        <taxon>Spiralia</taxon>
        <taxon>Lophotrochozoa</taxon>
        <taxon>Annelida</taxon>
        <taxon>Clitellata</taxon>
        <taxon>Hirudinea</taxon>
        <taxon>Rhynchobdellida</taxon>
        <taxon>Glossiphoniidae</taxon>
        <taxon>Helobdella</taxon>
    </lineage>
</organism>
<dbReference type="EMBL" id="KB096551">
    <property type="protein sequence ID" value="ESO04069.1"/>
    <property type="molecule type" value="Genomic_DNA"/>
</dbReference>
<dbReference type="CTD" id="20204411"/>
<dbReference type="PANTHER" id="PTHR33776:SF3">
    <property type="entry name" value="PHD-TYPE DOMAIN-CONTAINING PROTEIN"/>
    <property type="match status" value="1"/>
</dbReference>
<gene>
    <name evidence="2" type="primary">20204411</name>
    <name evidence="1" type="ORF">HELRODRAFT_173143</name>
</gene>
<reference evidence="1 3" key="2">
    <citation type="journal article" date="2013" name="Nature">
        <title>Insights into bilaterian evolution from three spiralian genomes.</title>
        <authorList>
            <person name="Simakov O."/>
            <person name="Marletaz F."/>
            <person name="Cho S.J."/>
            <person name="Edsinger-Gonzales E."/>
            <person name="Havlak P."/>
            <person name="Hellsten U."/>
            <person name="Kuo D.H."/>
            <person name="Larsson T."/>
            <person name="Lv J."/>
            <person name="Arendt D."/>
            <person name="Savage R."/>
            <person name="Osoegawa K."/>
            <person name="de Jong P."/>
            <person name="Grimwood J."/>
            <person name="Chapman J.A."/>
            <person name="Shapiro H."/>
            <person name="Aerts A."/>
            <person name="Otillar R.P."/>
            <person name="Terry A.Y."/>
            <person name="Boore J.L."/>
            <person name="Grigoriev I.V."/>
            <person name="Lindberg D.R."/>
            <person name="Seaver E.C."/>
            <person name="Weisblat D.A."/>
            <person name="Putnam N.H."/>
            <person name="Rokhsar D.S."/>
        </authorList>
    </citation>
    <scope>NUCLEOTIDE SEQUENCE</scope>
</reference>
<dbReference type="KEGG" id="hro:HELRODRAFT_173143"/>
<dbReference type="PANTHER" id="PTHR33776">
    <property type="entry name" value="ENDO/EXONUCLEASE/PHOSPHATASE DOMAIN-CONTAINING PROTEIN"/>
    <property type="match status" value="1"/>
</dbReference>
<dbReference type="GeneID" id="20204411"/>
<accession>T1F6G2</accession>
<dbReference type="InParanoid" id="T1F6G2"/>
<evidence type="ECO:0000313" key="3">
    <source>
        <dbReference type="Proteomes" id="UP000015101"/>
    </source>
</evidence>
<sequence length="123" mass="13918">MATTPCFDFIDLLRPHDLPHGGIIVFFRNNIHFYRNELPTTSPFEALAMKFRINGINVVLLAVYRPGSAPIFSQFFSELKKRGTLNLIATSKEFPVSNIKVSPHGIYLDHCLIQALLLKFDAV</sequence>
<dbReference type="AlphaFoldDB" id="T1F6G2"/>
<keyword evidence="3" id="KW-1185">Reference proteome</keyword>
<dbReference type="HOGENOM" id="CLU_2161060_0_0_1"/>
<dbReference type="Proteomes" id="UP000015101">
    <property type="component" value="Unassembled WGS sequence"/>
</dbReference>
<dbReference type="OrthoDB" id="10072198at2759"/>